<dbReference type="NCBIfam" id="TIGR03086">
    <property type="entry name" value="TIGR03086 family metal-binding protein"/>
    <property type="match status" value="1"/>
</dbReference>
<reference evidence="1 2" key="1">
    <citation type="submission" date="2020-04" db="EMBL/GenBank/DDBJ databases">
        <title>Gordonia sp. nov. TBRC 11910.</title>
        <authorList>
            <person name="Suriyachadkun C."/>
        </authorList>
    </citation>
    <scope>NUCLEOTIDE SEQUENCE [LARGE SCALE GENOMIC DNA]</scope>
    <source>
        <strain evidence="1 2">TBRC 11910</strain>
    </source>
</reference>
<name>A0A848KWP1_9ACTN</name>
<dbReference type="InterPro" id="IPR017517">
    <property type="entry name" value="Maleyloyr_isom"/>
</dbReference>
<proteinExistence type="predicted"/>
<sequence length="189" mass="20107">METHEELDAVLADLGDLLAAAAHTPAGAVTPCTDFDFATLRQHVVGWMSAFTEGFSADDHQCGDAEAVVVVGDGSDQVCDLRARLAQVLPAAAEHPVRIGDAEMPGGMSLSMILWEYQVHGWDLARAAGMDWRPAESGVNESLRFAPTMLTPDYQGEGKTFAPAVDVANDAPAIDRLVAMSGRDPKWSA</sequence>
<comment type="caution">
    <text evidence="1">The sequence shown here is derived from an EMBL/GenBank/DDBJ whole genome shotgun (WGS) entry which is preliminary data.</text>
</comment>
<dbReference type="Proteomes" id="UP000550729">
    <property type="component" value="Unassembled WGS sequence"/>
</dbReference>
<dbReference type="RefSeq" id="WP_170192360.1">
    <property type="nucleotide sequence ID" value="NZ_JABBNB010000001.1"/>
</dbReference>
<dbReference type="InterPro" id="IPR017520">
    <property type="entry name" value="CHP03086"/>
</dbReference>
<protein>
    <submittedName>
        <fullName evidence="1">TIGR03086 family protein</fullName>
    </submittedName>
</protein>
<dbReference type="EMBL" id="JABBNB010000001">
    <property type="protein sequence ID" value="NMN99877.1"/>
    <property type="molecule type" value="Genomic_DNA"/>
</dbReference>
<gene>
    <name evidence="1" type="ORF">HH308_01450</name>
</gene>
<dbReference type="SUPFAM" id="SSF109854">
    <property type="entry name" value="DinB/YfiT-like putative metalloenzymes"/>
    <property type="match status" value="1"/>
</dbReference>
<dbReference type="NCBIfam" id="TIGR03083">
    <property type="entry name" value="maleylpyruvate isomerase family mycothiol-dependent enzyme"/>
    <property type="match status" value="1"/>
</dbReference>
<keyword evidence="2" id="KW-1185">Reference proteome</keyword>
<organism evidence="1 2">
    <name type="scientific">Gordonia asplenii</name>
    <dbReference type="NCBI Taxonomy" id="2725283"/>
    <lineage>
        <taxon>Bacteria</taxon>
        <taxon>Bacillati</taxon>
        <taxon>Actinomycetota</taxon>
        <taxon>Actinomycetes</taxon>
        <taxon>Mycobacteriales</taxon>
        <taxon>Gordoniaceae</taxon>
        <taxon>Gordonia</taxon>
    </lineage>
</organism>
<dbReference type="InterPro" id="IPR034660">
    <property type="entry name" value="DinB/YfiT-like"/>
</dbReference>
<evidence type="ECO:0000313" key="1">
    <source>
        <dbReference type="EMBL" id="NMN99877.1"/>
    </source>
</evidence>
<evidence type="ECO:0000313" key="2">
    <source>
        <dbReference type="Proteomes" id="UP000550729"/>
    </source>
</evidence>
<dbReference type="AlphaFoldDB" id="A0A848KWP1"/>
<accession>A0A848KWP1</accession>